<protein>
    <recommendedName>
        <fullName evidence="3">DUF2505 domain-containing protein</fullName>
    </recommendedName>
</protein>
<evidence type="ECO:0000313" key="1">
    <source>
        <dbReference type="EMBL" id="BBY51551.1"/>
    </source>
</evidence>
<dbReference type="AlphaFoldDB" id="A0A7I7S571"/>
<name>A0A7I7S571_9MYCO</name>
<sequence>MPRSINLAASSPHDIRQIRAAFDDPEYWRARLAFVEGGSPTLDTFETDCAGITTMQMTMRFGGDQLPGPLQRLRLGSLHVVQHERWFAIDGTTVDGEITIHAPRTPLSGQGSVSMQAVGSGTALTGTAEVDVNVPIIGGKIAAFVAGLLADGIVDIVRVTDTWLDAHS</sequence>
<gene>
    <name evidence="1" type="ORF">MARA_50190</name>
</gene>
<reference evidence="1 2" key="1">
    <citation type="journal article" date="2019" name="Emerg. Microbes Infect.">
        <title>Comprehensive subspecies identification of 175 nontuberculous mycobacteria species based on 7547 genomic profiles.</title>
        <authorList>
            <person name="Matsumoto Y."/>
            <person name="Kinjo T."/>
            <person name="Motooka D."/>
            <person name="Nabeya D."/>
            <person name="Jung N."/>
            <person name="Uechi K."/>
            <person name="Horii T."/>
            <person name="Iida T."/>
            <person name="Fujita J."/>
            <person name="Nakamura S."/>
        </authorList>
    </citation>
    <scope>NUCLEOTIDE SEQUENCE [LARGE SCALE GENOMIC DNA]</scope>
    <source>
        <strain evidence="1 2">JCM 18538</strain>
    </source>
</reference>
<dbReference type="InterPro" id="IPR019639">
    <property type="entry name" value="DUF2505"/>
</dbReference>
<evidence type="ECO:0008006" key="3">
    <source>
        <dbReference type="Google" id="ProtNLM"/>
    </source>
</evidence>
<dbReference type="Proteomes" id="UP000467428">
    <property type="component" value="Chromosome"/>
</dbReference>
<dbReference type="Pfam" id="PF10698">
    <property type="entry name" value="DUF2505"/>
    <property type="match status" value="1"/>
</dbReference>
<dbReference type="RefSeq" id="WP_163922376.1">
    <property type="nucleotide sequence ID" value="NZ_AP022593.1"/>
</dbReference>
<geneLocation type="plasmid" evidence="2">
    <name>pjcm18538 dna</name>
</geneLocation>
<proteinExistence type="predicted"/>
<dbReference type="EMBL" id="AP022593">
    <property type="protein sequence ID" value="BBY51551.1"/>
    <property type="molecule type" value="Genomic_DNA"/>
</dbReference>
<organism evidence="1 2">
    <name type="scientific">Mycolicibacterium arabiense</name>
    <dbReference type="NCBI Taxonomy" id="1286181"/>
    <lineage>
        <taxon>Bacteria</taxon>
        <taxon>Bacillati</taxon>
        <taxon>Actinomycetota</taxon>
        <taxon>Actinomycetes</taxon>
        <taxon>Mycobacteriales</taxon>
        <taxon>Mycobacteriaceae</taxon>
        <taxon>Mycolicibacterium</taxon>
    </lineage>
</organism>
<keyword evidence="2" id="KW-1185">Reference proteome</keyword>
<evidence type="ECO:0000313" key="2">
    <source>
        <dbReference type="Proteomes" id="UP000467428"/>
    </source>
</evidence>
<accession>A0A7I7S571</accession>
<dbReference type="KEGG" id="marz:MARA_50190"/>